<dbReference type="EMBL" id="JAAMPC010000004">
    <property type="protein sequence ID" value="KAG2317643.1"/>
    <property type="molecule type" value="Genomic_DNA"/>
</dbReference>
<evidence type="ECO:0000256" key="1">
    <source>
        <dbReference type="SAM" id="Coils"/>
    </source>
</evidence>
<dbReference type="AlphaFoldDB" id="A0A8X7VT57"/>
<evidence type="ECO:0000313" key="3">
    <source>
        <dbReference type="Proteomes" id="UP000886595"/>
    </source>
</evidence>
<evidence type="ECO:0000313" key="2">
    <source>
        <dbReference type="EMBL" id="KAG2317643.1"/>
    </source>
</evidence>
<reference evidence="2 3" key="1">
    <citation type="submission" date="2020-02" db="EMBL/GenBank/DDBJ databases">
        <authorList>
            <person name="Ma Q."/>
            <person name="Huang Y."/>
            <person name="Song X."/>
            <person name="Pei D."/>
        </authorList>
    </citation>
    <scope>NUCLEOTIDE SEQUENCE [LARGE SCALE GENOMIC DNA]</scope>
    <source>
        <strain evidence="2">Sxm20200214</strain>
        <tissue evidence="2">Leaf</tissue>
    </source>
</reference>
<proteinExistence type="predicted"/>
<dbReference type="OrthoDB" id="1856606at2759"/>
<comment type="caution">
    <text evidence="2">The sequence shown here is derived from an EMBL/GenBank/DDBJ whole genome shotgun (WGS) entry which is preliminary data.</text>
</comment>
<accession>A0A8X7VT57</accession>
<keyword evidence="1" id="KW-0175">Coiled coil</keyword>
<keyword evidence="3" id="KW-1185">Reference proteome</keyword>
<gene>
    <name evidence="2" type="ORF">Bca52824_020765</name>
</gene>
<feature type="coiled-coil region" evidence="1">
    <location>
        <begin position="55"/>
        <end position="104"/>
    </location>
</feature>
<protein>
    <submittedName>
        <fullName evidence="2">Uncharacterized protein</fullName>
    </submittedName>
</protein>
<sequence length="112" mass="12614">MYESQKPDPSCNLLPSKHDTTKVKHKTHGGRCLKLVANYQPSLSIDWSGEGDAVLQRLEDTIAVAKAENTVKEIRDVRMVIAQIQFLQKNIDEASKTYEQLKKAEATVQFAK</sequence>
<organism evidence="2 3">
    <name type="scientific">Brassica carinata</name>
    <name type="common">Ethiopian mustard</name>
    <name type="synonym">Abyssinian cabbage</name>
    <dbReference type="NCBI Taxonomy" id="52824"/>
    <lineage>
        <taxon>Eukaryota</taxon>
        <taxon>Viridiplantae</taxon>
        <taxon>Streptophyta</taxon>
        <taxon>Embryophyta</taxon>
        <taxon>Tracheophyta</taxon>
        <taxon>Spermatophyta</taxon>
        <taxon>Magnoliopsida</taxon>
        <taxon>eudicotyledons</taxon>
        <taxon>Gunneridae</taxon>
        <taxon>Pentapetalae</taxon>
        <taxon>rosids</taxon>
        <taxon>malvids</taxon>
        <taxon>Brassicales</taxon>
        <taxon>Brassicaceae</taxon>
        <taxon>Brassiceae</taxon>
        <taxon>Brassica</taxon>
    </lineage>
</organism>
<name>A0A8X7VT57_BRACI</name>
<dbReference type="Proteomes" id="UP000886595">
    <property type="component" value="Unassembled WGS sequence"/>
</dbReference>